<accession>A0A976IFC0</accession>
<keyword evidence="3 7" id="KW-0812">Transmembrane</keyword>
<dbReference type="Pfam" id="PF01554">
    <property type="entry name" value="MatE"/>
    <property type="match status" value="2"/>
</dbReference>
<comment type="subcellular location">
    <subcellularLocation>
        <location evidence="1">Membrane</location>
        <topology evidence="1">Multi-pass membrane protein</topology>
    </subcellularLocation>
</comment>
<comment type="similarity">
    <text evidence="2">Belongs to the multi antimicrobial extrusion (MATE) (TC 2.A.66.1) family.</text>
</comment>
<keyword evidence="5 7" id="KW-0472">Membrane</keyword>
<gene>
    <name evidence="10" type="ORF">CCR75_001304</name>
    <name evidence="8" type="ORF">CCR75_004323</name>
    <name evidence="11" type="ORF">CCR75_004775</name>
    <name evidence="9" type="ORF">CCR75_005166</name>
</gene>
<evidence type="ECO:0000256" key="3">
    <source>
        <dbReference type="ARBA" id="ARBA00022692"/>
    </source>
</evidence>
<sequence>MESIRNNTIDGDSSSGSPKDIHSLIRNQKCFLKDKGLCNPELVVNTSTLQSETTFVKKNAIRRFDSMLKKKMALARSCKDGNGPLSSTVAAPSIADKLNQEKWPVKVCNPRAGTKAQKRLQTGLQCQGRINASLFDILEESGEDSETSNSSYSSSNSSEHTEIFCQRFLYISSANSKQLEGFPLLLPPHSRDFKSDLESGARNSLPTIKTEVFKLVKLANPVIWTYVLEFFPSIVSMTLVGHLKSPLTKQYLDGVALSTMVLNLTAIGIGFGLATAMDTLCSQAYGAKKAKKLGIYLQSGLIVLGVTYLPVFLLNWYTEALLVAIGQPAQVAAFAGRFSQILLPGIPALYVYELFKKVLQAQHVVLPMVYIAVISNLVNVFLGGYLTFYTSCGFDGTAIARLVSDLVLPFSLIPYFYQHPYVLAKWWPGWHVHEAMQHVSIVLELGLPGAAMLLLEWMSFEIMAALVGLLPHSIMAITVHSVLVNVSTFAFNFFLGISVAANVLVGTYLGSNKPQHARMASMLGMVLAVLFSVVLAVVIVATRYLIPAIFINDTVSIASSGHAILYLMPYQLCDALNAVMQGVLRGTGRLSLGATINLFSYFVLGLPLGTYFAFSMGMGVPGFWAGLTIGIVFGCVVSFVKICETDWNGMADDARVRTS</sequence>
<dbReference type="GO" id="GO:1990961">
    <property type="term" value="P:xenobiotic detoxification by transmembrane export across the plasma membrane"/>
    <property type="evidence" value="ECO:0007669"/>
    <property type="project" value="InterPro"/>
</dbReference>
<evidence type="ECO:0000256" key="5">
    <source>
        <dbReference type="ARBA" id="ARBA00023136"/>
    </source>
</evidence>
<organism evidence="10 12">
    <name type="scientific">Bremia lactucae</name>
    <name type="common">Lettuce downy mildew</name>
    <dbReference type="NCBI Taxonomy" id="4779"/>
    <lineage>
        <taxon>Eukaryota</taxon>
        <taxon>Sar</taxon>
        <taxon>Stramenopiles</taxon>
        <taxon>Oomycota</taxon>
        <taxon>Peronosporomycetes</taxon>
        <taxon>Peronosporales</taxon>
        <taxon>Peronosporaceae</taxon>
        <taxon>Bremia</taxon>
    </lineage>
</organism>
<feature type="compositionally biased region" description="Polar residues" evidence="6">
    <location>
        <begin position="1"/>
        <end position="17"/>
    </location>
</feature>
<dbReference type="GeneID" id="94345079"/>
<feature type="transmembrane region" description="Helical" evidence="7">
    <location>
        <begin position="620"/>
        <end position="640"/>
    </location>
</feature>
<feature type="transmembrane region" description="Helical" evidence="7">
    <location>
        <begin position="489"/>
        <end position="510"/>
    </location>
</feature>
<proteinExistence type="inferred from homology"/>
<dbReference type="EMBL" id="SHOA02000007">
    <property type="protein sequence ID" value="TDH69751.1"/>
    <property type="molecule type" value="Genomic_DNA"/>
</dbReference>
<dbReference type="InterPro" id="IPR002528">
    <property type="entry name" value="MATE_fam"/>
</dbReference>
<evidence type="ECO:0000313" key="9">
    <source>
        <dbReference type="EMBL" id="TDH69072.1"/>
    </source>
</evidence>
<dbReference type="NCBIfam" id="TIGR00797">
    <property type="entry name" value="matE"/>
    <property type="match status" value="1"/>
</dbReference>
<feature type="transmembrane region" description="Helical" evidence="7">
    <location>
        <begin position="364"/>
        <end position="386"/>
    </location>
</feature>
<dbReference type="EMBL" id="SHOA02000016">
    <property type="protein sequence ID" value="TDH69072.1"/>
    <property type="molecule type" value="Genomic_DNA"/>
</dbReference>
<evidence type="ECO:0000256" key="6">
    <source>
        <dbReference type="SAM" id="MobiDB-lite"/>
    </source>
</evidence>
<dbReference type="EMBL" id="SHOA02000092">
    <property type="protein sequence ID" value="TDH68572.1"/>
    <property type="molecule type" value="Genomic_DNA"/>
</dbReference>
<dbReference type="GO" id="GO:0042910">
    <property type="term" value="F:xenobiotic transmembrane transporter activity"/>
    <property type="evidence" value="ECO:0007669"/>
    <property type="project" value="InterPro"/>
</dbReference>
<feature type="transmembrane region" description="Helical" evidence="7">
    <location>
        <begin position="295"/>
        <end position="317"/>
    </location>
</feature>
<protein>
    <recommendedName>
        <fullName evidence="13">Multidrug and toxin extrusion protein</fullName>
    </recommendedName>
</protein>
<dbReference type="KEGG" id="blac:94345079"/>
<feature type="transmembrane region" description="Helical" evidence="7">
    <location>
        <begin position="462"/>
        <end position="483"/>
    </location>
</feature>
<comment type="caution">
    <text evidence="10">The sequence shown here is derived from an EMBL/GenBank/DDBJ whole genome shotgun (WGS) entry which is preliminary data.</text>
</comment>
<dbReference type="InterPro" id="IPR045069">
    <property type="entry name" value="MATE_euk"/>
</dbReference>
<feature type="transmembrane region" description="Helical" evidence="7">
    <location>
        <begin position="223"/>
        <end position="243"/>
    </location>
</feature>
<dbReference type="PANTHER" id="PTHR11206">
    <property type="entry name" value="MULTIDRUG RESISTANCE PROTEIN"/>
    <property type="match status" value="1"/>
</dbReference>
<feature type="transmembrane region" description="Helical" evidence="7">
    <location>
        <begin position="522"/>
        <end position="542"/>
    </location>
</feature>
<dbReference type="EMBL" id="SHOA02000007">
    <property type="protein sequence ID" value="TDH69855.1"/>
    <property type="molecule type" value="Genomic_DNA"/>
</dbReference>
<dbReference type="Proteomes" id="UP000294530">
    <property type="component" value="Unassembled WGS sequence"/>
</dbReference>
<feature type="region of interest" description="Disordered" evidence="6">
    <location>
        <begin position="1"/>
        <end position="20"/>
    </location>
</feature>
<feature type="transmembrane region" description="Helical" evidence="7">
    <location>
        <begin position="329"/>
        <end position="352"/>
    </location>
</feature>
<dbReference type="GO" id="GO:0016020">
    <property type="term" value="C:membrane"/>
    <property type="evidence" value="ECO:0007669"/>
    <property type="project" value="UniProtKB-SubCell"/>
</dbReference>
<keyword evidence="12" id="KW-1185">Reference proteome</keyword>
<evidence type="ECO:0008006" key="13">
    <source>
        <dbReference type="Google" id="ProtNLM"/>
    </source>
</evidence>
<evidence type="ECO:0000313" key="11">
    <source>
        <dbReference type="EMBL" id="TDH69855.1"/>
    </source>
</evidence>
<evidence type="ECO:0000313" key="8">
    <source>
        <dbReference type="EMBL" id="TDH68572.1"/>
    </source>
</evidence>
<evidence type="ECO:0000256" key="4">
    <source>
        <dbReference type="ARBA" id="ARBA00022989"/>
    </source>
</evidence>
<reference evidence="10" key="2">
    <citation type="submission" date="2021-07" db="EMBL/GenBank/DDBJ databases">
        <authorList>
            <person name="Fletcher K."/>
        </authorList>
    </citation>
    <scope>NUCLEOTIDE SEQUENCE</scope>
    <source>
        <strain evidence="10">SF5</strain>
    </source>
</reference>
<evidence type="ECO:0000256" key="1">
    <source>
        <dbReference type="ARBA" id="ARBA00004141"/>
    </source>
</evidence>
<dbReference type="CDD" id="cd13132">
    <property type="entry name" value="MATE_eukaryotic"/>
    <property type="match status" value="1"/>
</dbReference>
<evidence type="ECO:0000313" key="12">
    <source>
        <dbReference type="Proteomes" id="UP000294530"/>
    </source>
</evidence>
<dbReference type="RefSeq" id="XP_067819250.1">
    <property type="nucleotide sequence ID" value="XM_067959408.1"/>
</dbReference>
<dbReference type="OrthoDB" id="2126698at2759"/>
<evidence type="ECO:0000256" key="2">
    <source>
        <dbReference type="ARBA" id="ARBA00010199"/>
    </source>
</evidence>
<name>A0A976IFC0_BRELC</name>
<reference evidence="10 12" key="1">
    <citation type="journal article" date="2021" name="Genome Biol.">
        <title>AFLAP: assembly-free linkage analysis pipeline using k-mers from genome sequencing data.</title>
        <authorList>
            <person name="Fletcher K."/>
            <person name="Zhang L."/>
            <person name="Gil J."/>
            <person name="Han R."/>
            <person name="Cavanaugh K."/>
            <person name="Michelmore R."/>
        </authorList>
    </citation>
    <scope>NUCLEOTIDE SEQUENCE [LARGE SCALE GENOMIC DNA]</scope>
    <source>
        <strain evidence="10 12">SF5</strain>
    </source>
</reference>
<keyword evidence="4 7" id="KW-1133">Transmembrane helix</keyword>
<evidence type="ECO:0000256" key="7">
    <source>
        <dbReference type="SAM" id="Phobius"/>
    </source>
</evidence>
<dbReference type="GO" id="GO:0015297">
    <property type="term" value="F:antiporter activity"/>
    <property type="evidence" value="ECO:0007669"/>
    <property type="project" value="InterPro"/>
</dbReference>
<feature type="transmembrane region" description="Helical" evidence="7">
    <location>
        <begin position="255"/>
        <end position="275"/>
    </location>
</feature>
<feature type="transmembrane region" description="Helical" evidence="7">
    <location>
        <begin position="590"/>
        <end position="614"/>
    </location>
</feature>
<evidence type="ECO:0000313" key="10">
    <source>
        <dbReference type="EMBL" id="TDH69751.1"/>
    </source>
</evidence>
<dbReference type="AlphaFoldDB" id="A0A976IFC0"/>